<protein>
    <recommendedName>
        <fullName evidence="4">Secreted protein</fullName>
    </recommendedName>
</protein>
<reference evidence="2 3" key="1">
    <citation type="journal article" date="2014" name="Genome Biol. Evol.">
        <title>The secreted proteins of Achlya hypogyna and Thraustotheca clavata identify the ancestral oomycete secretome and reveal gene acquisitions by horizontal gene transfer.</title>
        <authorList>
            <person name="Misner I."/>
            <person name="Blouin N."/>
            <person name="Leonard G."/>
            <person name="Richards T.A."/>
            <person name="Lane C.E."/>
        </authorList>
    </citation>
    <scope>NUCLEOTIDE SEQUENCE [LARGE SCALE GENOMIC DNA]</scope>
    <source>
        <strain evidence="2 3">ATCC 48635</strain>
    </source>
</reference>
<dbReference type="OrthoDB" id="76720at2759"/>
<name>A0A1V9YMT1_ACHHY</name>
<comment type="caution">
    <text evidence="2">The sequence shown here is derived from an EMBL/GenBank/DDBJ whole genome shotgun (WGS) entry which is preliminary data.</text>
</comment>
<proteinExistence type="predicted"/>
<evidence type="ECO:0000313" key="2">
    <source>
        <dbReference type="EMBL" id="OQR87015.1"/>
    </source>
</evidence>
<gene>
    <name evidence="2" type="ORF">ACHHYP_09663</name>
</gene>
<feature type="signal peptide" evidence="1">
    <location>
        <begin position="1"/>
        <end position="20"/>
    </location>
</feature>
<dbReference type="AlphaFoldDB" id="A0A1V9YMT1"/>
<dbReference type="Proteomes" id="UP000243579">
    <property type="component" value="Unassembled WGS sequence"/>
</dbReference>
<evidence type="ECO:0000313" key="3">
    <source>
        <dbReference type="Proteomes" id="UP000243579"/>
    </source>
</evidence>
<keyword evidence="1" id="KW-0732">Signal</keyword>
<organism evidence="2 3">
    <name type="scientific">Achlya hypogyna</name>
    <name type="common">Oomycete</name>
    <name type="synonym">Protoachlya hypogyna</name>
    <dbReference type="NCBI Taxonomy" id="1202772"/>
    <lineage>
        <taxon>Eukaryota</taxon>
        <taxon>Sar</taxon>
        <taxon>Stramenopiles</taxon>
        <taxon>Oomycota</taxon>
        <taxon>Saprolegniomycetes</taxon>
        <taxon>Saprolegniales</taxon>
        <taxon>Achlyaceae</taxon>
        <taxon>Achlya</taxon>
    </lineage>
</organism>
<evidence type="ECO:0000256" key="1">
    <source>
        <dbReference type="SAM" id="SignalP"/>
    </source>
</evidence>
<feature type="chain" id="PRO_5012912825" description="Secreted protein" evidence="1">
    <location>
        <begin position="21"/>
        <end position="152"/>
    </location>
</feature>
<evidence type="ECO:0008006" key="4">
    <source>
        <dbReference type="Google" id="ProtNLM"/>
    </source>
</evidence>
<keyword evidence="3" id="KW-1185">Reference proteome</keyword>
<sequence>MTIRYTTVVIAMTLLHMCSAALDSAACSWGQNVGSLYVQAMCDSGDLETIIIPGQTTIRLSMKYWGRHAGSNKSANSSVLEATVRTFGKVTKDKPYFMGSERLLDSFTFPVAISNKTTQHKDLVVSQRPSHIEFALHQKGRGPLCTTTLKCQ</sequence>
<dbReference type="EMBL" id="JNBR01001471">
    <property type="protein sequence ID" value="OQR87015.1"/>
    <property type="molecule type" value="Genomic_DNA"/>
</dbReference>
<accession>A0A1V9YMT1</accession>